<dbReference type="PROSITE" id="PS01033">
    <property type="entry name" value="GLOBIN"/>
    <property type="match status" value="1"/>
</dbReference>
<evidence type="ECO:0000256" key="3">
    <source>
        <dbReference type="ARBA" id="ARBA00006401"/>
    </source>
</evidence>
<dbReference type="InterPro" id="IPR017927">
    <property type="entry name" value="FAD-bd_FR_type"/>
</dbReference>
<comment type="similarity">
    <text evidence="11">Belongs to the globin family.</text>
</comment>
<keyword evidence="7" id="KW-0411">Iron-sulfur</keyword>
<keyword evidence="16" id="KW-1185">Reference proteome</keyword>
<comment type="catalytic activity">
    <reaction evidence="10">
        <text>2 nitric oxide + NADPH + 2 O2 = 2 nitrate + NADP(+) + H(+)</text>
        <dbReference type="Rhea" id="RHEA:19465"/>
        <dbReference type="ChEBI" id="CHEBI:15378"/>
        <dbReference type="ChEBI" id="CHEBI:15379"/>
        <dbReference type="ChEBI" id="CHEBI:16480"/>
        <dbReference type="ChEBI" id="CHEBI:17632"/>
        <dbReference type="ChEBI" id="CHEBI:57783"/>
        <dbReference type="ChEBI" id="CHEBI:58349"/>
        <dbReference type="EC" id="1.14.12.17"/>
    </reaction>
</comment>
<evidence type="ECO:0000256" key="1">
    <source>
        <dbReference type="ARBA" id="ARBA00001970"/>
    </source>
</evidence>
<keyword evidence="11" id="KW-0813">Transport</keyword>
<evidence type="ECO:0000256" key="5">
    <source>
        <dbReference type="ARBA" id="ARBA00022714"/>
    </source>
</evidence>
<evidence type="ECO:0000256" key="2">
    <source>
        <dbReference type="ARBA" id="ARBA00001974"/>
    </source>
</evidence>
<comment type="catalytic activity">
    <reaction evidence="9">
        <text>2 nitric oxide + NADH + 2 O2 = 2 nitrate + NAD(+) + H(+)</text>
        <dbReference type="Rhea" id="RHEA:19469"/>
        <dbReference type="ChEBI" id="CHEBI:15378"/>
        <dbReference type="ChEBI" id="CHEBI:15379"/>
        <dbReference type="ChEBI" id="CHEBI:16480"/>
        <dbReference type="ChEBI" id="CHEBI:17632"/>
        <dbReference type="ChEBI" id="CHEBI:57540"/>
        <dbReference type="ChEBI" id="CHEBI:57945"/>
        <dbReference type="EC" id="1.14.12.17"/>
    </reaction>
</comment>
<dbReference type="InterPro" id="IPR012292">
    <property type="entry name" value="Globin/Proto"/>
</dbReference>
<dbReference type="Gene3D" id="2.40.30.10">
    <property type="entry name" value="Translation factors"/>
    <property type="match status" value="1"/>
</dbReference>
<feature type="domain" description="FAD-binding FR-type" evidence="14">
    <location>
        <begin position="183"/>
        <end position="283"/>
    </location>
</feature>
<evidence type="ECO:0000313" key="16">
    <source>
        <dbReference type="Proteomes" id="UP001241926"/>
    </source>
</evidence>
<evidence type="ECO:0000256" key="10">
    <source>
        <dbReference type="ARBA" id="ARBA00049433"/>
    </source>
</evidence>
<evidence type="ECO:0000313" key="15">
    <source>
        <dbReference type="EMBL" id="MDL2076376.1"/>
    </source>
</evidence>
<dbReference type="SUPFAM" id="SSF63380">
    <property type="entry name" value="Riboflavin synthase domain-like"/>
    <property type="match status" value="1"/>
</dbReference>
<dbReference type="Proteomes" id="UP001241926">
    <property type="component" value="Unassembled WGS sequence"/>
</dbReference>
<dbReference type="InterPro" id="IPR039261">
    <property type="entry name" value="FNR_nucleotide-bd"/>
</dbReference>
<protein>
    <recommendedName>
        <fullName evidence="4">nitric oxide dioxygenase</fullName>
        <ecNumber evidence="4">1.14.12.17</ecNumber>
    </recommendedName>
</protein>
<dbReference type="InterPro" id="IPR017938">
    <property type="entry name" value="Riboflavin_synthase-like_b-brl"/>
</dbReference>
<dbReference type="InterPro" id="IPR009050">
    <property type="entry name" value="Globin-like_sf"/>
</dbReference>
<evidence type="ECO:0000256" key="6">
    <source>
        <dbReference type="ARBA" id="ARBA00022857"/>
    </source>
</evidence>
<dbReference type="SUPFAM" id="SSF46458">
    <property type="entry name" value="Globin-like"/>
    <property type="match status" value="1"/>
</dbReference>
<keyword evidence="11" id="KW-0479">Metal-binding</keyword>
<dbReference type="SUPFAM" id="SSF52343">
    <property type="entry name" value="Ferredoxin reductase-like, C-terminal NADP-linked domain"/>
    <property type="match status" value="1"/>
</dbReference>
<keyword evidence="11" id="KW-0408">Iron</keyword>
<evidence type="ECO:0000256" key="8">
    <source>
        <dbReference type="ARBA" id="ARBA00023027"/>
    </source>
</evidence>
<gene>
    <name evidence="15" type="ORF">QNN03_07985</name>
</gene>
<dbReference type="Gene3D" id="1.10.490.10">
    <property type="entry name" value="Globins"/>
    <property type="match status" value="1"/>
</dbReference>
<keyword evidence="6" id="KW-0521">NADP</keyword>
<dbReference type="CDD" id="cd19753">
    <property type="entry name" value="Mb-like_oxidoreductase"/>
    <property type="match status" value="1"/>
</dbReference>
<dbReference type="EC" id="1.14.12.17" evidence="4"/>
<dbReference type="InterPro" id="IPR050415">
    <property type="entry name" value="MRET"/>
</dbReference>
<dbReference type="EMBL" id="JASJUS010000005">
    <property type="protein sequence ID" value="MDL2076376.1"/>
    <property type="molecule type" value="Genomic_DNA"/>
</dbReference>
<comment type="similarity">
    <text evidence="3">In the C-terminal section; belongs to the flavoprotein pyridine nucleotide cytochrome reductase family.</text>
</comment>
<dbReference type="Pfam" id="PF00970">
    <property type="entry name" value="FAD_binding_6"/>
    <property type="match status" value="1"/>
</dbReference>
<evidence type="ECO:0000256" key="11">
    <source>
        <dbReference type="RuleBase" id="RU000356"/>
    </source>
</evidence>
<evidence type="ECO:0000256" key="9">
    <source>
        <dbReference type="ARBA" id="ARBA00048649"/>
    </source>
</evidence>
<comment type="caution">
    <text evidence="15">The sequence shown here is derived from an EMBL/GenBank/DDBJ whole genome shotgun (WGS) entry which is preliminary data.</text>
</comment>
<evidence type="ECO:0000256" key="12">
    <source>
        <dbReference type="SAM" id="MobiDB-lite"/>
    </source>
</evidence>
<comment type="cofactor">
    <cofactor evidence="1">
        <name>heme b</name>
        <dbReference type="ChEBI" id="CHEBI:60344"/>
    </cofactor>
</comment>
<reference evidence="15 16" key="1">
    <citation type="submission" date="2023-05" db="EMBL/GenBank/DDBJ databases">
        <title>Streptomyces fuscus sp. nov., a brown-black pigment producing actinomyces isolated from dry sand of Sea duck farm.</title>
        <authorList>
            <person name="Xie J."/>
            <person name="Shen N."/>
        </authorList>
    </citation>
    <scope>NUCLEOTIDE SEQUENCE [LARGE SCALE GENOMIC DNA]</scope>
    <source>
        <strain evidence="15 16">GXMU-J15</strain>
    </source>
</reference>
<dbReference type="RefSeq" id="WP_285431462.1">
    <property type="nucleotide sequence ID" value="NZ_JASJUS010000005.1"/>
</dbReference>
<dbReference type="InterPro" id="IPR008333">
    <property type="entry name" value="Cbr1-like_FAD-bd_dom"/>
</dbReference>
<dbReference type="PROSITE" id="PS51384">
    <property type="entry name" value="FAD_FR"/>
    <property type="match status" value="1"/>
</dbReference>
<organism evidence="15 16">
    <name type="scientific">Streptomyces fuscus</name>
    <dbReference type="NCBI Taxonomy" id="3048495"/>
    <lineage>
        <taxon>Bacteria</taxon>
        <taxon>Bacillati</taxon>
        <taxon>Actinomycetota</taxon>
        <taxon>Actinomycetes</taxon>
        <taxon>Kitasatosporales</taxon>
        <taxon>Streptomycetaceae</taxon>
        <taxon>Streptomyces</taxon>
    </lineage>
</organism>
<keyword evidence="11" id="KW-0561">Oxygen transport</keyword>
<dbReference type="InterPro" id="IPR000971">
    <property type="entry name" value="Globin"/>
</dbReference>
<accession>A0ABT7IW34</accession>
<dbReference type="PANTHER" id="PTHR47354">
    <property type="entry name" value="NADH OXIDOREDUCTASE HCR"/>
    <property type="match status" value="1"/>
</dbReference>
<evidence type="ECO:0000259" key="14">
    <source>
        <dbReference type="PROSITE" id="PS51384"/>
    </source>
</evidence>
<evidence type="ECO:0000256" key="7">
    <source>
        <dbReference type="ARBA" id="ARBA00023014"/>
    </source>
</evidence>
<sequence length="417" mass="45805">MNTGIDNYHALRARHEAMRLRRRMLSPTGPEHLTGTDLTPSEPYDGRADQRCIRDHLEAVEPLEELITHLYRALFARHPSMRALFPASMAFQQAHLAAAFRYLIEHLDQPAAITATFARLGRDHRKLGLLPAQYTAFETALREALRAHADRYWTAELEQAWVRMLRAGVSAMVSAADEALHEPPFWSATVTDHQLRDSDLAVLRVRPHEEYRFRGGEHVALESPRLPHTWRRYYPVSVPGGEGEVEFHVRCTAPGGVSEALVHGTGRGDVVRIGPPEGNLASDGPEAGGLLLVAWDTGWAAMKALLRDLESSRGQPAGRRVRLFVGAEGLFGFYDADCLAGLERHRSWLTVVPVTGGRPGEDPRDRLVQAVTATGPVTADRALVAGPPAPVRAITAALVRAGLGHEQVLQDLPLGIG</sequence>
<feature type="domain" description="Globin" evidence="13">
    <location>
        <begin position="44"/>
        <end position="177"/>
    </location>
</feature>
<dbReference type="PANTHER" id="PTHR47354:SF5">
    <property type="entry name" value="PROTEIN RFBI"/>
    <property type="match status" value="1"/>
</dbReference>
<keyword evidence="5" id="KW-0001">2Fe-2S</keyword>
<keyword evidence="8" id="KW-0520">NAD</keyword>
<keyword evidence="11" id="KW-0349">Heme</keyword>
<dbReference type="Pfam" id="PF00042">
    <property type="entry name" value="Globin"/>
    <property type="match status" value="1"/>
</dbReference>
<evidence type="ECO:0000256" key="4">
    <source>
        <dbReference type="ARBA" id="ARBA00012229"/>
    </source>
</evidence>
<evidence type="ECO:0000259" key="13">
    <source>
        <dbReference type="PROSITE" id="PS01033"/>
    </source>
</evidence>
<proteinExistence type="inferred from homology"/>
<feature type="region of interest" description="Disordered" evidence="12">
    <location>
        <begin position="25"/>
        <end position="46"/>
    </location>
</feature>
<comment type="cofactor">
    <cofactor evidence="2">
        <name>FAD</name>
        <dbReference type="ChEBI" id="CHEBI:57692"/>
    </cofactor>
</comment>
<dbReference type="Gene3D" id="3.40.50.80">
    <property type="entry name" value="Nucleotide-binding domain of ferredoxin-NADP reductase (FNR) module"/>
    <property type="match status" value="1"/>
</dbReference>
<name>A0ABT7IW34_9ACTN</name>